<name>A0AAD7RLZ8_9TELE</name>
<dbReference type="EMBL" id="JAINUG010000223">
    <property type="protein sequence ID" value="KAJ8386761.1"/>
    <property type="molecule type" value="Genomic_DNA"/>
</dbReference>
<protein>
    <submittedName>
        <fullName evidence="2">Uncharacterized protein</fullName>
    </submittedName>
</protein>
<evidence type="ECO:0000313" key="3">
    <source>
        <dbReference type="Proteomes" id="UP001221898"/>
    </source>
</evidence>
<feature type="compositionally biased region" description="Pro residues" evidence="1">
    <location>
        <begin position="91"/>
        <end position="102"/>
    </location>
</feature>
<reference evidence="2" key="1">
    <citation type="journal article" date="2023" name="Science">
        <title>Genome structures resolve the early diversification of teleost fishes.</title>
        <authorList>
            <person name="Parey E."/>
            <person name="Louis A."/>
            <person name="Montfort J."/>
            <person name="Bouchez O."/>
            <person name="Roques C."/>
            <person name="Iampietro C."/>
            <person name="Lluch J."/>
            <person name="Castinel A."/>
            <person name="Donnadieu C."/>
            <person name="Desvignes T."/>
            <person name="Floi Bucao C."/>
            <person name="Jouanno E."/>
            <person name="Wen M."/>
            <person name="Mejri S."/>
            <person name="Dirks R."/>
            <person name="Jansen H."/>
            <person name="Henkel C."/>
            <person name="Chen W.J."/>
            <person name="Zahm M."/>
            <person name="Cabau C."/>
            <person name="Klopp C."/>
            <person name="Thompson A.W."/>
            <person name="Robinson-Rechavi M."/>
            <person name="Braasch I."/>
            <person name="Lecointre G."/>
            <person name="Bobe J."/>
            <person name="Postlethwait J.H."/>
            <person name="Berthelot C."/>
            <person name="Roest Crollius H."/>
            <person name="Guiguen Y."/>
        </authorList>
    </citation>
    <scope>NUCLEOTIDE SEQUENCE</scope>
    <source>
        <strain evidence="2">NC1722</strain>
    </source>
</reference>
<feature type="region of interest" description="Disordered" evidence="1">
    <location>
        <begin position="82"/>
        <end position="120"/>
    </location>
</feature>
<keyword evidence="3" id="KW-1185">Reference proteome</keyword>
<evidence type="ECO:0000256" key="1">
    <source>
        <dbReference type="SAM" id="MobiDB-lite"/>
    </source>
</evidence>
<organism evidence="2 3">
    <name type="scientific">Aldrovandia affinis</name>
    <dbReference type="NCBI Taxonomy" id="143900"/>
    <lineage>
        <taxon>Eukaryota</taxon>
        <taxon>Metazoa</taxon>
        <taxon>Chordata</taxon>
        <taxon>Craniata</taxon>
        <taxon>Vertebrata</taxon>
        <taxon>Euteleostomi</taxon>
        <taxon>Actinopterygii</taxon>
        <taxon>Neopterygii</taxon>
        <taxon>Teleostei</taxon>
        <taxon>Notacanthiformes</taxon>
        <taxon>Halosauridae</taxon>
        <taxon>Aldrovandia</taxon>
    </lineage>
</organism>
<dbReference type="AlphaFoldDB" id="A0AAD7RLZ8"/>
<feature type="compositionally biased region" description="Basic and acidic residues" evidence="1">
    <location>
        <begin position="1"/>
        <end position="11"/>
    </location>
</feature>
<accession>A0AAD7RLZ8</accession>
<feature type="region of interest" description="Disordered" evidence="1">
    <location>
        <begin position="1"/>
        <end position="30"/>
    </location>
</feature>
<comment type="caution">
    <text evidence="2">The sequence shown here is derived from an EMBL/GenBank/DDBJ whole genome shotgun (WGS) entry which is preliminary data.</text>
</comment>
<gene>
    <name evidence="2" type="ORF">AAFF_G00167100</name>
</gene>
<proteinExistence type="predicted"/>
<sequence>MREADRGEREPFPPSLQVMRKPFPPSPPELMKALTVPRGPLPPRPSLSGPLTRPFPPLHATAGLAGPLDERWRVPVSAVSLAGLPGHGEAPLPPHTHTPLPPRSSTSCYDAEEDARSRSC</sequence>
<evidence type="ECO:0000313" key="2">
    <source>
        <dbReference type="EMBL" id="KAJ8386761.1"/>
    </source>
</evidence>
<dbReference type="Proteomes" id="UP001221898">
    <property type="component" value="Unassembled WGS sequence"/>
</dbReference>